<evidence type="ECO:0000256" key="3">
    <source>
        <dbReference type="ARBA" id="ARBA00022989"/>
    </source>
</evidence>
<evidence type="ECO:0000256" key="4">
    <source>
        <dbReference type="ARBA" id="ARBA00023136"/>
    </source>
</evidence>
<keyword evidence="2 5" id="KW-0812">Transmembrane</keyword>
<accession>A0A5N5GYW4</accession>
<evidence type="ECO:0000256" key="2">
    <source>
        <dbReference type="ARBA" id="ARBA00022692"/>
    </source>
</evidence>
<keyword evidence="3 5" id="KW-1133">Transmembrane helix</keyword>
<comment type="subcellular location">
    <subcellularLocation>
        <location evidence="1">Membrane</location>
    </subcellularLocation>
</comment>
<dbReference type="InterPro" id="IPR015683">
    <property type="entry name" value="Ionotropic_Glu_rcpt"/>
</dbReference>
<evidence type="ECO:0000256" key="5">
    <source>
        <dbReference type="SAM" id="Phobius"/>
    </source>
</evidence>
<reference evidence="8" key="2">
    <citation type="submission" date="2019-10" db="EMBL/GenBank/DDBJ databases">
        <title>A de novo genome assembly of a pear dwarfing rootstock.</title>
        <authorList>
            <person name="Wang F."/>
            <person name="Wang J."/>
            <person name="Li S."/>
            <person name="Zhang Y."/>
            <person name="Fang M."/>
            <person name="Ma L."/>
            <person name="Zhao Y."/>
            <person name="Jiang S."/>
        </authorList>
    </citation>
    <scope>NUCLEOTIDE SEQUENCE [LARGE SCALE GENOMIC DNA]</scope>
</reference>
<dbReference type="PANTHER" id="PTHR34836">
    <property type="entry name" value="OS06G0188250 PROTEIN"/>
    <property type="match status" value="1"/>
</dbReference>
<dbReference type="EMBL" id="SMOL01000402">
    <property type="protein sequence ID" value="KAB2615954.1"/>
    <property type="molecule type" value="Genomic_DNA"/>
</dbReference>
<gene>
    <name evidence="7" type="ORF">D8674_022542</name>
</gene>
<proteinExistence type="predicted"/>
<dbReference type="InterPro" id="IPR001828">
    <property type="entry name" value="ANF_lig-bd_rcpt"/>
</dbReference>
<keyword evidence="8" id="KW-1185">Reference proteome</keyword>
<feature type="transmembrane region" description="Helical" evidence="5">
    <location>
        <begin position="224"/>
        <end position="251"/>
    </location>
</feature>
<evidence type="ECO:0000259" key="6">
    <source>
        <dbReference type="Pfam" id="PF01094"/>
    </source>
</evidence>
<evidence type="ECO:0000313" key="8">
    <source>
        <dbReference type="Proteomes" id="UP000327157"/>
    </source>
</evidence>
<protein>
    <submittedName>
        <fullName evidence="7">Glutamate receptor 2.8-like</fullName>
    </submittedName>
</protein>
<reference evidence="7 8" key="3">
    <citation type="submission" date="2019-11" db="EMBL/GenBank/DDBJ databases">
        <title>A de novo genome assembly of a pear dwarfing rootstock.</title>
        <authorList>
            <person name="Wang F."/>
            <person name="Wang J."/>
            <person name="Li S."/>
            <person name="Zhang Y."/>
            <person name="Fang M."/>
            <person name="Ma L."/>
            <person name="Zhao Y."/>
            <person name="Jiang S."/>
        </authorList>
    </citation>
    <scope>NUCLEOTIDE SEQUENCE [LARGE SCALE GENOMIC DNA]</scope>
    <source>
        <strain evidence="7">S2</strain>
        <tissue evidence="7">Leaf</tissue>
    </source>
</reference>
<organism evidence="7 8">
    <name type="scientific">Pyrus ussuriensis x Pyrus communis</name>
    <dbReference type="NCBI Taxonomy" id="2448454"/>
    <lineage>
        <taxon>Eukaryota</taxon>
        <taxon>Viridiplantae</taxon>
        <taxon>Streptophyta</taxon>
        <taxon>Embryophyta</taxon>
        <taxon>Tracheophyta</taxon>
        <taxon>Spermatophyta</taxon>
        <taxon>Magnoliopsida</taxon>
        <taxon>eudicotyledons</taxon>
        <taxon>Gunneridae</taxon>
        <taxon>Pentapetalae</taxon>
        <taxon>rosids</taxon>
        <taxon>fabids</taxon>
        <taxon>Rosales</taxon>
        <taxon>Rosaceae</taxon>
        <taxon>Amygdaloideae</taxon>
        <taxon>Maleae</taxon>
        <taxon>Pyrus</taxon>
    </lineage>
</organism>
<keyword evidence="7" id="KW-0675">Receptor</keyword>
<feature type="domain" description="Receptor ligand binding region" evidence="6">
    <location>
        <begin position="15"/>
        <end position="126"/>
    </location>
</feature>
<sequence length="316" mass="35338">MQMAGDDFNTRNNQSLVLLVVEIGTQSHVPIISLADATPKWATEQWSFLVQASPNQLRQIEAVAAMILFWEWNQVTIIYENTDFSAFVVTSHLSKALKHVGAEIVHYVALAPFASSSLSHQLDRLKSSQLHAYDATWAAAQAMRKENMGSQQILSNILKSDFHGLSGKAFPTWLKLLPSVTQAMLKVSESGKLRELENAILASQKCIDMEPDDEPRSLSLSPSYFWVLFVFTGGTSSIALVIYIFCAYMSLSEHNVIWKLMTVVLKYWGNQKRRFSRKVSDTAGTKPTNSPNAPMTCKLLNSRRSTEAIFLASQEN</sequence>
<dbReference type="GO" id="GO:0016020">
    <property type="term" value="C:membrane"/>
    <property type="evidence" value="ECO:0007669"/>
    <property type="project" value="UniProtKB-SubCell"/>
</dbReference>
<name>A0A5N5GYW4_9ROSA</name>
<dbReference type="SUPFAM" id="SSF53822">
    <property type="entry name" value="Periplasmic binding protein-like I"/>
    <property type="match status" value="1"/>
</dbReference>
<evidence type="ECO:0000256" key="1">
    <source>
        <dbReference type="ARBA" id="ARBA00004370"/>
    </source>
</evidence>
<dbReference type="Proteomes" id="UP000327157">
    <property type="component" value="Chromosome 3"/>
</dbReference>
<comment type="caution">
    <text evidence="7">The sequence shown here is derived from an EMBL/GenBank/DDBJ whole genome shotgun (WGS) entry which is preliminary data.</text>
</comment>
<reference evidence="7 8" key="1">
    <citation type="submission" date="2019-09" db="EMBL/GenBank/DDBJ databases">
        <authorList>
            <person name="Ou C."/>
        </authorList>
    </citation>
    <scope>NUCLEOTIDE SEQUENCE [LARGE SCALE GENOMIC DNA]</scope>
    <source>
        <strain evidence="7">S2</strain>
        <tissue evidence="7">Leaf</tissue>
    </source>
</reference>
<keyword evidence="4 5" id="KW-0472">Membrane</keyword>
<dbReference type="OrthoDB" id="1746668at2759"/>
<dbReference type="AlphaFoldDB" id="A0A5N5GYW4"/>
<evidence type="ECO:0000313" key="7">
    <source>
        <dbReference type="EMBL" id="KAB2615954.1"/>
    </source>
</evidence>
<dbReference type="Gene3D" id="3.40.50.2300">
    <property type="match status" value="1"/>
</dbReference>
<dbReference type="PANTHER" id="PTHR34836:SF9">
    <property type="entry name" value="RECEPTOR LIGAND BINDING REGION DOMAIN-CONTAINING PROTEIN"/>
    <property type="match status" value="1"/>
</dbReference>
<dbReference type="Pfam" id="PF01094">
    <property type="entry name" value="ANF_receptor"/>
    <property type="match status" value="1"/>
</dbReference>
<dbReference type="InterPro" id="IPR028082">
    <property type="entry name" value="Peripla_BP_I"/>
</dbReference>